<keyword evidence="19" id="KW-0804">Transcription</keyword>
<keyword evidence="9" id="KW-0479">Metal-binding</keyword>
<dbReference type="Gene3D" id="3.30.160.60">
    <property type="entry name" value="Classic Zinc Finger"/>
    <property type="match status" value="43"/>
</dbReference>
<dbReference type="PANTHER" id="PTHR16515:SF51">
    <property type="entry name" value="ZINC FINGER PROTEIN 833-RELATED"/>
    <property type="match status" value="1"/>
</dbReference>
<dbReference type="Pfam" id="PF00069">
    <property type="entry name" value="Pkinase"/>
    <property type="match status" value="1"/>
</dbReference>
<evidence type="ECO:0000256" key="6">
    <source>
        <dbReference type="ARBA" id="ARBA00022499"/>
    </source>
</evidence>
<gene>
    <name evidence="29" type="ORF">H920_02091</name>
</gene>
<protein>
    <recommendedName>
        <fullName evidence="5">non-specific serine/threonine protein kinase</fullName>
        <ecNumber evidence="5">2.7.11.1</ecNumber>
    </recommendedName>
</protein>
<feature type="domain" description="C2H2-type" evidence="27">
    <location>
        <begin position="1036"/>
        <end position="1063"/>
    </location>
</feature>
<dbReference type="SMART" id="SM00220">
    <property type="entry name" value="S_TKc"/>
    <property type="match status" value="1"/>
</dbReference>
<keyword evidence="6" id="KW-1017">Isopeptide bond</keyword>
<dbReference type="EMBL" id="KN121407">
    <property type="protein sequence ID" value="KFO36464.1"/>
    <property type="molecule type" value="Genomic_DNA"/>
</dbReference>
<keyword evidence="18" id="KW-0238">DNA-binding</keyword>
<feature type="domain" description="C2H2-type" evidence="27">
    <location>
        <begin position="2069"/>
        <end position="2096"/>
    </location>
</feature>
<dbReference type="GO" id="GO:0005654">
    <property type="term" value="C:nucleoplasm"/>
    <property type="evidence" value="ECO:0007669"/>
    <property type="project" value="UniProtKB-ARBA"/>
</dbReference>
<feature type="domain" description="C2H2-type" evidence="27">
    <location>
        <begin position="1367"/>
        <end position="1394"/>
    </location>
</feature>
<feature type="domain" description="C2H2-type" evidence="27">
    <location>
        <begin position="687"/>
        <end position="714"/>
    </location>
</feature>
<feature type="domain" description="C2H2-type" evidence="27">
    <location>
        <begin position="1451"/>
        <end position="1478"/>
    </location>
</feature>
<keyword evidence="14" id="KW-0862">Zinc</keyword>
<keyword evidence="30" id="KW-1185">Reference proteome</keyword>
<evidence type="ECO:0000256" key="18">
    <source>
        <dbReference type="ARBA" id="ARBA00023125"/>
    </source>
</evidence>
<dbReference type="InterPro" id="IPR000719">
    <property type="entry name" value="Prot_kinase_dom"/>
</dbReference>
<sequence length="2320" mass="265927">MFFEIPQFDKTSKQANPTSDFTIFETLWVEMHLGTKRLDVCRGLGRPLTVDDFDIGCPLGKGKFGSVYLARLRESHFIVALKVLFKSQIEKEGVEHQLRREVEIQAHLHHPNILRLYNYFHDARRVYLILEYAPRGELYKELLRSHTLDEQRTATIIEELADALAYCHAKKVIHRDIKPENLLLGFRGEVKIADFGWSVHTPSLRRKTMCGTLDYLPPEMIEGRTYDEKVDLWCVGVLCYELLVGSPPFESTSHSETYRRILKVDVRFPPSMPVGAQDLISRLLRFQPGERLPLSQILVHPWVKDHSRRKEQFYVAIKTAVLAISCWRPEERRGLIGFLRCPVPTPELIQQLEHGQQPWTVRLGCDQSTRPDDHGKTKATEPAASEPAMCKRARLQGQLMHGASRASPWVQALGQGGPADGQEGCWRVGVQAPREKLPGRTIPGPGGLGTDDRVYLRTMEERVSAGDAVPPHAAHNPRGDAVLGEEEENIFRCSECGKVFNKKRLLARHEQIHSGVKPYECIECGKTFSKSTYLLQHHMVHTGEKPYKCMECGKAFNRKSHLTQHQRIHSGEKPYKCSECGKAFTHRSTFVLHNRSHTGEKPFVCKECGKAFRDRPGFIRHYIIHSGENPYECFECGKVFKHRSYLMWHQQTHTGERPYECSECGKAFCESAALIHHYVIHTGEKPFECLECGKAFNHRSYLKRHQRIHTGEKPYVCGCPLSKSELMYQLEHSQDLWTATEIVSQSFHSGDSIKPSTTKPTSSYQAWPEGGLLHDRQTVGASGDTLLGPHRGQDGPCDLQDGFLRLGTEVPREKIPGSRSPGLGGMGSADSVCSRSVPEHISSYPASYVCDSRGSASDHLVHEGKNPFKCKECGKLFKKEQFLLRHQWVHMIVRHYECTECGKSFRKSTQLLQHQMVHTGEKPYKCLECGKAFSRGTHLSRHQRTHSGEKPYKCSECGQTFAYRSTMILHNRIHTGEKPFVCNECGKAFRDKAGFTRHYFIHTGEKPYQCSECGKAFNQRSYLTWHQQIHTGVKPFQCNECGRGFGERSALIHHYVTHTGEKPYMCLECGKAFHRGSYLKQHQRIHTGEKPYVCGECGKAFVHRSTFILHKKAHTGETPYECKECGKAFSDRADLIRHFSIHTGEKPSECMECGKLFNHSNIVLYRIIQSSMAQKKVQSEHGGKKKVESSNEGNSTKPNTTKPTPAYQAWPEGSLLHNGQTERASGDSLLGLHKGQDGSCEVQKELLRPGIEAPGEKLPGNRSPGHDGVGSADRACSETVLGHVSSCPAPYICDSDMPAADPSIPEVENSYKCKECGKVFKNERLLIQHKWIHTGVKRYECTECGKSFRKSTHLLQHHIVHTRERPYMCLECDKAFSRKSYLTQHQRTHSGEKPYKCSECGQAFAHRSTFVLHNRMHTGEKPFVCKECGKAFRDRRAFNRHNIFHTGEKPYQCSECGKAFNQRSYLTWHQQTHKGVKPFQCNECGRGFCEIAGLIHHYVIHTGEKPYKCIECGKAFLREPHLKQHQRIHTGEKPYVCSECGKAFAHYSTLTLHRRAHTGEKPFECKECGKAFSNRKDLIRHVSIHTGEKPYECMECGKAFNRRSHLIRHHRIHNEEKPYKCMECGKTFSRSTNLIQHSNIHTGDKPYKCNECGKAFSLSSSLRYHQRMHTGKITTSVRDEGKPFTSVQASVNIEGLILGKNFLPVTTDEHQYSRESSNTDSGHSYHSETGYPYESSRMPYDNGVEQDLGTSFTLEVEFGRAFGKHPVRLRFSPPVPPLMATARMDRAQGPLMMAEMDPTQGRVVFEDVAVYFSQEEWGHLSEAQRLLYCDVMLENLALLSSLGCWHGPKDEEAPSEQGISVGASQVTTPKLGSTTEKTQPRETCDPLLKEILRLAEHSRTQTEQKMYLYEADLYQPPKQNLSGRDNWRFLKNHCVHVAERIFPSKEGWKESPATSCLLQHQAPCCAWKSNRETKGREALPARHNYTCSKCGKAFRCKYSLVEHEKTHTGERPYQCSKCGKFFRYNANFMKHQSIHSGERTYECRECGKAFMYNYRLMRHERVHTGERPYACDICGKFFRYSSTFFRHQRVHTGERPYECNVCGKFFMDSSTLIKHQRVHTGERPYKCSECGKFFRYNSTLIRHQRIHSGERPYECSICGEFFRYSSNLVKHWRNHTGERPYKCSECGKCFRYHCRLIRHHRVHTGERPYECSQCGKFFRYNSNLIKHWRNHTGERPYECRECGKAFSHKHILVEHQKIHTGERPYECSECQKAFIRKSHLVHHQKIHNEERLVYSVNVRNSLGTSAASLNRDFTMEKIYH</sequence>
<dbReference type="FunFam" id="3.30.160.60:FF:000144">
    <property type="entry name" value="zinc finger protein 181 isoform X1"/>
    <property type="match status" value="1"/>
</dbReference>
<feature type="domain" description="C2H2-type" evidence="27">
    <location>
        <begin position="1647"/>
        <end position="1674"/>
    </location>
</feature>
<dbReference type="GO" id="GO:0005524">
    <property type="term" value="F:ATP binding"/>
    <property type="evidence" value="ECO:0007669"/>
    <property type="project" value="UniProtKB-UniRule"/>
</dbReference>
<dbReference type="FunFam" id="3.30.160.60:FF:000896">
    <property type="entry name" value="Zinc finger protein 805"/>
    <property type="match status" value="1"/>
</dbReference>
<dbReference type="FunFam" id="3.30.160.60:FF:002090">
    <property type="entry name" value="Zinc finger protein 473"/>
    <property type="match status" value="3"/>
</dbReference>
<feature type="domain" description="C2H2-type" evidence="27">
    <location>
        <begin position="980"/>
        <end position="1007"/>
    </location>
</feature>
<evidence type="ECO:0000313" key="29">
    <source>
        <dbReference type="EMBL" id="KFO36464.1"/>
    </source>
</evidence>
<dbReference type="FunFam" id="3.30.160.60:FF:000016">
    <property type="entry name" value="zinc finger protein 37 homolog"/>
    <property type="match status" value="1"/>
</dbReference>
<dbReference type="FunFam" id="3.30.160.60:FF:000478">
    <property type="entry name" value="Zinc finger protein 133"/>
    <property type="match status" value="3"/>
</dbReference>
<dbReference type="SUPFAM" id="SSF109640">
    <property type="entry name" value="KRAB domain (Kruppel-associated box)"/>
    <property type="match status" value="1"/>
</dbReference>
<dbReference type="eggNOG" id="KOG1721">
    <property type="taxonomic scope" value="Eukaryota"/>
</dbReference>
<evidence type="ECO:0000256" key="13">
    <source>
        <dbReference type="ARBA" id="ARBA00022777"/>
    </source>
</evidence>
<evidence type="ECO:0000256" key="21">
    <source>
        <dbReference type="ARBA" id="ARBA00047899"/>
    </source>
</evidence>
<dbReference type="FunFam" id="3.30.160.60:FF:000295">
    <property type="entry name" value="zinc finger protein 19"/>
    <property type="match status" value="3"/>
</dbReference>
<dbReference type="FunFam" id="3.30.160.60:FF:000020">
    <property type="entry name" value="Zinc finger protein 14 homolog"/>
    <property type="match status" value="1"/>
</dbReference>
<keyword evidence="11 24" id="KW-0547">Nucleotide-binding</keyword>
<keyword evidence="13" id="KW-0418">Kinase</keyword>
<feature type="region of interest" description="Disordered" evidence="25">
    <location>
        <begin position="367"/>
        <end position="387"/>
    </location>
</feature>
<evidence type="ECO:0000256" key="4">
    <source>
        <dbReference type="ARBA" id="ARBA00006991"/>
    </source>
</evidence>
<dbReference type="InterPro" id="IPR017441">
    <property type="entry name" value="Protein_kinase_ATP_BS"/>
</dbReference>
<dbReference type="FunFam" id="3.30.160.60:FF:000417">
    <property type="entry name" value="Zinc finger protein"/>
    <property type="match status" value="1"/>
</dbReference>
<dbReference type="FunFam" id="3.30.160.60:FF:000127">
    <property type="entry name" value="Zinc finger protein 354C"/>
    <property type="match status" value="2"/>
</dbReference>
<evidence type="ECO:0000256" key="7">
    <source>
        <dbReference type="ARBA" id="ARBA00022527"/>
    </source>
</evidence>
<keyword evidence="20" id="KW-0539">Nucleus</keyword>
<dbReference type="InterPro" id="IPR050331">
    <property type="entry name" value="Zinc_finger"/>
</dbReference>
<feature type="domain" description="C2H2-type" evidence="27">
    <location>
        <begin position="2041"/>
        <end position="2068"/>
    </location>
</feature>
<feature type="domain" description="C2H2-type" evidence="27">
    <location>
        <begin position="2125"/>
        <end position="2152"/>
    </location>
</feature>
<feature type="domain" description="C2H2-type" evidence="27">
    <location>
        <begin position="952"/>
        <end position="979"/>
    </location>
</feature>
<dbReference type="GO" id="GO:0006355">
    <property type="term" value="P:regulation of DNA-templated transcription"/>
    <property type="evidence" value="ECO:0007669"/>
    <property type="project" value="InterPro"/>
</dbReference>
<feature type="domain" description="C2H2-type" evidence="27">
    <location>
        <begin position="1479"/>
        <end position="1506"/>
    </location>
</feature>
<dbReference type="FunFam" id="3.30.160.60:FF:000139">
    <property type="entry name" value="zinc finger protein 1 homolog"/>
    <property type="match status" value="1"/>
</dbReference>
<proteinExistence type="inferred from homology"/>
<dbReference type="PANTHER" id="PTHR16515">
    <property type="entry name" value="PR DOMAIN ZINC FINGER PROTEIN"/>
    <property type="match status" value="1"/>
</dbReference>
<feature type="domain" description="C2H2-type" evidence="27">
    <location>
        <begin position="1985"/>
        <end position="2012"/>
    </location>
</feature>
<keyword evidence="16" id="KW-0832">Ubl conjugation</keyword>
<keyword evidence="12 23" id="KW-0863">Zinc-finger</keyword>
<feature type="domain" description="C2H2-type" evidence="27">
    <location>
        <begin position="2013"/>
        <end position="2040"/>
    </location>
</feature>
<feature type="compositionally biased region" description="Basic and acidic residues" evidence="25">
    <location>
        <begin position="369"/>
        <end position="379"/>
    </location>
</feature>
<evidence type="ECO:0000313" key="30">
    <source>
        <dbReference type="Proteomes" id="UP000028990"/>
    </source>
</evidence>
<dbReference type="Pfam" id="PF01352">
    <property type="entry name" value="KRAB"/>
    <property type="match status" value="1"/>
</dbReference>
<dbReference type="SUPFAM" id="SSF57667">
    <property type="entry name" value="beta-beta-alpha zinc fingers"/>
    <property type="match status" value="22"/>
</dbReference>
<dbReference type="InterPro" id="IPR011009">
    <property type="entry name" value="Kinase-like_dom_sf"/>
</dbReference>
<evidence type="ECO:0000256" key="17">
    <source>
        <dbReference type="ARBA" id="ARBA00023015"/>
    </source>
</evidence>
<evidence type="ECO:0000256" key="3">
    <source>
        <dbReference type="ARBA" id="ARBA00004186"/>
    </source>
</evidence>
<feature type="domain" description="C2H2-type" evidence="27">
    <location>
        <begin position="1339"/>
        <end position="1366"/>
    </location>
</feature>
<evidence type="ECO:0000256" key="9">
    <source>
        <dbReference type="ARBA" id="ARBA00022723"/>
    </source>
</evidence>
<keyword evidence="8" id="KW-0808">Transferase</keyword>
<dbReference type="STRING" id="885580.ENSFDAP00000013392"/>
<dbReference type="InterPro" id="IPR013087">
    <property type="entry name" value="Znf_C2H2_type"/>
</dbReference>
<feature type="domain" description="C2H2-type" evidence="27">
    <location>
        <begin position="547"/>
        <end position="574"/>
    </location>
</feature>
<feature type="domain" description="C2H2-type" evidence="27">
    <location>
        <begin position="868"/>
        <end position="890"/>
    </location>
</feature>
<feature type="domain" description="C2H2-type" evidence="27">
    <location>
        <begin position="896"/>
        <end position="923"/>
    </location>
</feature>
<dbReference type="FunFam" id="3.30.160.60:FF:000087">
    <property type="entry name" value="Zinc finger protein 354B"/>
    <property type="match status" value="1"/>
</dbReference>
<dbReference type="InterPro" id="IPR001909">
    <property type="entry name" value="KRAB"/>
</dbReference>
<dbReference type="FunFam" id="1.10.510.10:FF:000235">
    <property type="entry name" value="Serine/threonine-protein kinase ark1"/>
    <property type="match status" value="1"/>
</dbReference>
<evidence type="ECO:0000256" key="11">
    <source>
        <dbReference type="ARBA" id="ARBA00022741"/>
    </source>
</evidence>
<evidence type="ECO:0000256" key="14">
    <source>
        <dbReference type="ARBA" id="ARBA00022833"/>
    </source>
</evidence>
<dbReference type="EC" id="2.7.11.1" evidence="5"/>
<feature type="domain" description="C2H2-type" evidence="27">
    <location>
        <begin position="1064"/>
        <end position="1091"/>
    </location>
</feature>
<dbReference type="PROSITE" id="PS00107">
    <property type="entry name" value="PROTEIN_KINASE_ATP"/>
    <property type="match status" value="1"/>
</dbReference>
<feature type="region of interest" description="Disordered" evidence="25">
    <location>
        <begin position="1252"/>
        <end position="1273"/>
    </location>
</feature>
<dbReference type="FunFam" id="3.30.160.60:FF:000493">
    <property type="entry name" value="Zinc finger protein 805"/>
    <property type="match status" value="1"/>
</dbReference>
<feature type="domain" description="C2H2-type" evidence="27">
    <location>
        <begin position="1120"/>
        <end position="1147"/>
    </location>
</feature>
<dbReference type="FunFam" id="3.30.160.60:FF:000352">
    <property type="entry name" value="zinc finger protein 3 homolog"/>
    <property type="match status" value="2"/>
</dbReference>
<evidence type="ECO:0000256" key="12">
    <source>
        <dbReference type="ARBA" id="ARBA00022771"/>
    </source>
</evidence>
<accession>A0A091DWF2</accession>
<dbReference type="Gene3D" id="1.10.510.10">
    <property type="entry name" value="Transferase(Phosphotransferase) domain 1"/>
    <property type="match status" value="1"/>
</dbReference>
<evidence type="ECO:0000256" key="8">
    <source>
        <dbReference type="ARBA" id="ARBA00022679"/>
    </source>
</evidence>
<evidence type="ECO:0000256" key="20">
    <source>
        <dbReference type="ARBA" id="ARBA00023242"/>
    </source>
</evidence>
<feature type="domain" description="KRAB" evidence="28">
    <location>
        <begin position="1803"/>
        <end position="1894"/>
    </location>
</feature>
<feature type="region of interest" description="Disordered" evidence="25">
    <location>
        <begin position="1175"/>
        <end position="1212"/>
    </location>
</feature>
<feature type="compositionally biased region" description="Low complexity" evidence="25">
    <location>
        <begin position="1196"/>
        <end position="1205"/>
    </location>
</feature>
<organism evidence="29 30">
    <name type="scientific">Fukomys damarensis</name>
    <name type="common">Damaraland mole rat</name>
    <name type="synonym">Cryptomys damarensis</name>
    <dbReference type="NCBI Taxonomy" id="885580"/>
    <lineage>
        <taxon>Eukaryota</taxon>
        <taxon>Metazoa</taxon>
        <taxon>Chordata</taxon>
        <taxon>Craniata</taxon>
        <taxon>Vertebrata</taxon>
        <taxon>Euteleostomi</taxon>
        <taxon>Mammalia</taxon>
        <taxon>Eutheria</taxon>
        <taxon>Euarchontoglires</taxon>
        <taxon>Glires</taxon>
        <taxon>Rodentia</taxon>
        <taxon>Hystricomorpha</taxon>
        <taxon>Bathyergidae</taxon>
        <taxon>Fukomys</taxon>
    </lineage>
</organism>
<dbReference type="FunFam" id="3.30.160.60:FF:000666">
    <property type="entry name" value="RB-associated KRAB zinc finger protein-like"/>
    <property type="match status" value="1"/>
</dbReference>
<evidence type="ECO:0000256" key="2">
    <source>
        <dbReference type="ARBA" id="ARBA00004123"/>
    </source>
</evidence>
<dbReference type="Gene3D" id="6.10.140.140">
    <property type="match status" value="1"/>
</dbReference>
<feature type="domain" description="C2H2-type" evidence="27">
    <location>
        <begin position="1423"/>
        <end position="1450"/>
    </location>
</feature>
<feature type="domain" description="C2H2-type" evidence="27">
    <location>
        <begin position="1008"/>
        <end position="1035"/>
    </location>
</feature>
<dbReference type="PROSITE" id="PS00108">
    <property type="entry name" value="PROTEIN_KINASE_ST"/>
    <property type="match status" value="1"/>
</dbReference>
<feature type="domain" description="C2H2-type" evidence="27">
    <location>
        <begin position="491"/>
        <end position="518"/>
    </location>
</feature>
<dbReference type="FunFam" id="3.30.160.60:FF:000012">
    <property type="entry name" value="RB-associated KRAB zinc finger protein-like"/>
    <property type="match status" value="1"/>
</dbReference>
<keyword evidence="10" id="KW-0677">Repeat</keyword>
<feature type="domain" description="C2H2-type" evidence="27">
    <location>
        <begin position="1535"/>
        <end position="1562"/>
    </location>
</feature>
<feature type="domain" description="C2H2-type" evidence="27">
    <location>
        <begin position="1395"/>
        <end position="1422"/>
    </location>
</feature>
<dbReference type="FunFam" id="3.30.160.60:FF:002063">
    <property type="entry name" value="RB associated KRAB zinc finger"/>
    <property type="match status" value="1"/>
</dbReference>
<dbReference type="FunFam" id="3.30.160.60:FF:000561">
    <property type="entry name" value="Zinc finger protein 30 homolog"/>
    <property type="match status" value="2"/>
</dbReference>
<dbReference type="PROSITE" id="PS50011">
    <property type="entry name" value="PROTEIN_KINASE_DOM"/>
    <property type="match status" value="1"/>
</dbReference>
<comment type="similarity">
    <text evidence="4">Belongs to the krueppel C2H2-type zinc-finger protein family.</text>
</comment>
<comment type="subcellular location">
    <subcellularLocation>
        <location evidence="3">Cytoplasm</location>
        <location evidence="3">Cytoskeleton</location>
        <location evidence="3">Spindle</location>
    </subcellularLocation>
    <subcellularLocation>
        <location evidence="2">Nucleus</location>
    </subcellularLocation>
</comment>
<evidence type="ECO:0000256" key="24">
    <source>
        <dbReference type="PROSITE-ProRule" id="PRU10141"/>
    </source>
</evidence>
<feature type="domain" description="C2H2-type" evidence="27">
    <location>
        <begin position="519"/>
        <end position="546"/>
    </location>
</feature>
<dbReference type="InterPro" id="IPR008271">
    <property type="entry name" value="Ser/Thr_kinase_AS"/>
</dbReference>
<dbReference type="SUPFAM" id="SSF56112">
    <property type="entry name" value="Protein kinase-like (PK-like)"/>
    <property type="match status" value="1"/>
</dbReference>
<dbReference type="PROSITE" id="PS50157">
    <property type="entry name" value="ZINC_FINGER_C2H2_2"/>
    <property type="match status" value="42"/>
</dbReference>
<keyword evidence="15 24" id="KW-0067">ATP-binding</keyword>
<feature type="binding site" evidence="24">
    <location>
        <position position="82"/>
    </location>
    <ligand>
        <name>ATP</name>
        <dbReference type="ChEBI" id="CHEBI:30616"/>
    </ligand>
</feature>
<dbReference type="FunFam" id="3.30.160.60:FF:002254">
    <property type="entry name" value="Zinc finger protein 540"/>
    <property type="match status" value="1"/>
</dbReference>
<dbReference type="GO" id="GO:0004674">
    <property type="term" value="F:protein serine/threonine kinase activity"/>
    <property type="evidence" value="ECO:0007669"/>
    <property type="project" value="UniProtKB-KW"/>
</dbReference>
<dbReference type="FunFam" id="3.30.160.60:FF:001498">
    <property type="entry name" value="Zinc finger protein 404"/>
    <property type="match status" value="1"/>
</dbReference>
<dbReference type="SMART" id="SM00355">
    <property type="entry name" value="ZnF_C2H2"/>
    <property type="match status" value="42"/>
</dbReference>
<feature type="domain" description="Protein kinase" evidence="26">
    <location>
        <begin position="53"/>
        <end position="303"/>
    </location>
</feature>
<dbReference type="Proteomes" id="UP000028990">
    <property type="component" value="Unassembled WGS sequence"/>
</dbReference>
<feature type="domain" description="C2H2-type" evidence="27">
    <location>
        <begin position="2237"/>
        <end position="2264"/>
    </location>
</feature>
<comment type="catalytic activity">
    <reaction evidence="22">
        <text>L-seryl-[protein] + ATP = O-phospho-L-seryl-[protein] + ADP + H(+)</text>
        <dbReference type="Rhea" id="RHEA:17989"/>
        <dbReference type="Rhea" id="RHEA-COMP:9863"/>
        <dbReference type="Rhea" id="RHEA-COMP:11604"/>
        <dbReference type="ChEBI" id="CHEBI:15378"/>
        <dbReference type="ChEBI" id="CHEBI:29999"/>
        <dbReference type="ChEBI" id="CHEBI:30616"/>
        <dbReference type="ChEBI" id="CHEBI:83421"/>
        <dbReference type="ChEBI" id="CHEBI:456216"/>
        <dbReference type="EC" id="2.7.11.1"/>
    </reaction>
</comment>
<comment type="catalytic activity">
    <reaction evidence="21">
        <text>L-threonyl-[protein] + ATP = O-phospho-L-threonyl-[protein] + ADP + H(+)</text>
        <dbReference type="Rhea" id="RHEA:46608"/>
        <dbReference type="Rhea" id="RHEA-COMP:11060"/>
        <dbReference type="Rhea" id="RHEA-COMP:11605"/>
        <dbReference type="ChEBI" id="CHEBI:15378"/>
        <dbReference type="ChEBI" id="CHEBI:30013"/>
        <dbReference type="ChEBI" id="CHEBI:30616"/>
        <dbReference type="ChEBI" id="CHEBI:61977"/>
        <dbReference type="ChEBI" id="CHEBI:456216"/>
        <dbReference type="EC" id="2.7.11.1"/>
    </reaction>
</comment>
<feature type="domain" description="C2H2-type" evidence="27">
    <location>
        <begin position="1591"/>
        <end position="1618"/>
    </location>
</feature>
<dbReference type="Gene3D" id="3.30.200.20">
    <property type="entry name" value="Phosphorylase Kinase, domain 1"/>
    <property type="match status" value="1"/>
</dbReference>
<feature type="domain" description="C2H2-type" evidence="27">
    <location>
        <begin position="1507"/>
        <end position="1534"/>
    </location>
</feature>
<feature type="domain" description="C2H2-type" evidence="27">
    <location>
        <begin position="2153"/>
        <end position="2180"/>
    </location>
</feature>
<feature type="domain" description="C2H2-type" evidence="27">
    <location>
        <begin position="924"/>
        <end position="951"/>
    </location>
</feature>
<evidence type="ECO:0000256" key="1">
    <source>
        <dbReference type="ARBA" id="ARBA00003767"/>
    </source>
</evidence>
<dbReference type="InterPro" id="IPR036236">
    <property type="entry name" value="Znf_C2H2_sf"/>
</dbReference>
<evidence type="ECO:0000256" key="16">
    <source>
        <dbReference type="ARBA" id="ARBA00022843"/>
    </source>
</evidence>
<dbReference type="FunFam" id="3.30.160.60:FF:001158">
    <property type="entry name" value="zinc finger protein 22"/>
    <property type="match status" value="1"/>
</dbReference>
<dbReference type="PROSITE" id="PS50805">
    <property type="entry name" value="KRAB"/>
    <property type="match status" value="1"/>
</dbReference>
<dbReference type="SMART" id="SM00349">
    <property type="entry name" value="KRAB"/>
    <property type="match status" value="1"/>
</dbReference>
<evidence type="ECO:0000256" key="15">
    <source>
        <dbReference type="ARBA" id="ARBA00022840"/>
    </source>
</evidence>
<dbReference type="FunFam" id="3.30.200.20:FF:000042">
    <property type="entry name" value="Aurora kinase A"/>
    <property type="match status" value="1"/>
</dbReference>
<feature type="domain" description="C2H2-type" evidence="27">
    <location>
        <begin position="2265"/>
        <end position="2292"/>
    </location>
</feature>
<dbReference type="FunFam" id="3.30.160.60:FF:000060">
    <property type="entry name" value="zinc finger protein 436"/>
    <property type="match status" value="2"/>
</dbReference>
<dbReference type="FunFam" id="3.30.160.60:FF:000098">
    <property type="entry name" value="Zinc finger protein 614"/>
    <property type="match status" value="5"/>
</dbReference>
<feature type="compositionally biased region" description="Basic and acidic residues" evidence="25">
    <location>
        <begin position="1177"/>
        <end position="1189"/>
    </location>
</feature>
<dbReference type="PROSITE" id="PS00028">
    <property type="entry name" value="ZINC_FINGER_C2H2_1"/>
    <property type="match status" value="42"/>
</dbReference>
<evidence type="ECO:0000256" key="10">
    <source>
        <dbReference type="ARBA" id="ARBA00022737"/>
    </source>
</evidence>
<dbReference type="InterPro" id="IPR036051">
    <property type="entry name" value="KRAB_dom_sf"/>
</dbReference>
<evidence type="ECO:0000256" key="5">
    <source>
        <dbReference type="ARBA" id="ARBA00012513"/>
    </source>
</evidence>
<dbReference type="GO" id="GO:0003677">
    <property type="term" value="F:DNA binding"/>
    <property type="evidence" value="ECO:0007669"/>
    <property type="project" value="UniProtKB-KW"/>
</dbReference>
<evidence type="ECO:0000259" key="27">
    <source>
        <dbReference type="PROSITE" id="PS50157"/>
    </source>
</evidence>
<evidence type="ECO:0000256" key="19">
    <source>
        <dbReference type="ARBA" id="ARBA00023163"/>
    </source>
</evidence>
<name>A0A091DWF2_FUKDA</name>
<dbReference type="Pfam" id="PF00096">
    <property type="entry name" value="zf-C2H2"/>
    <property type="match status" value="35"/>
</dbReference>
<feature type="domain" description="C2H2-type" evidence="27">
    <location>
        <begin position="631"/>
        <end position="658"/>
    </location>
</feature>
<feature type="domain" description="C2H2-type" evidence="27">
    <location>
        <begin position="2097"/>
        <end position="2124"/>
    </location>
</feature>
<feature type="domain" description="C2H2-type" evidence="27">
    <location>
        <begin position="1311"/>
        <end position="1338"/>
    </location>
</feature>
<comment type="function">
    <text evidence="1">May be involved in transcriptional regulation.</text>
</comment>
<dbReference type="GO" id="GO:0008270">
    <property type="term" value="F:zinc ion binding"/>
    <property type="evidence" value="ECO:0007669"/>
    <property type="project" value="UniProtKB-KW"/>
</dbReference>
<dbReference type="CDD" id="cd07765">
    <property type="entry name" value="KRAB_A-box"/>
    <property type="match status" value="1"/>
</dbReference>
<feature type="domain" description="C2H2-type" evidence="27">
    <location>
        <begin position="1563"/>
        <end position="1590"/>
    </location>
</feature>
<feature type="domain" description="C2H2-type" evidence="27">
    <location>
        <begin position="575"/>
        <end position="602"/>
    </location>
</feature>
<evidence type="ECO:0000259" key="26">
    <source>
        <dbReference type="PROSITE" id="PS50011"/>
    </source>
</evidence>
<keyword evidence="7" id="KW-0723">Serine/threonine-protein kinase</keyword>
<feature type="domain" description="C2H2-type" evidence="27">
    <location>
        <begin position="1619"/>
        <end position="1646"/>
    </location>
</feature>
<keyword evidence="17" id="KW-0805">Transcription regulation</keyword>
<dbReference type="FunFam" id="3.30.160.60:FF:002343">
    <property type="entry name" value="Zinc finger protein 33A"/>
    <property type="match status" value="4"/>
</dbReference>
<reference evidence="29 30" key="1">
    <citation type="submission" date="2013-11" db="EMBL/GenBank/DDBJ databases">
        <title>The Damaraland mole rat (Fukomys damarensis) genome and evolution of African mole rats.</title>
        <authorList>
            <person name="Gladyshev V.N."/>
            <person name="Fang X."/>
        </authorList>
    </citation>
    <scope>NUCLEOTIDE SEQUENCE [LARGE SCALE GENOMIC DNA]</scope>
    <source>
        <tissue evidence="29">Liver</tissue>
    </source>
</reference>
<feature type="domain" description="C2H2-type" evidence="27">
    <location>
        <begin position="659"/>
        <end position="686"/>
    </location>
</feature>
<evidence type="ECO:0000256" key="25">
    <source>
        <dbReference type="SAM" id="MobiDB-lite"/>
    </source>
</evidence>
<feature type="domain" description="C2H2-type" evidence="27">
    <location>
        <begin position="2209"/>
        <end position="2236"/>
    </location>
</feature>
<feature type="domain" description="C2H2-type" evidence="27">
    <location>
        <begin position="2181"/>
        <end position="2208"/>
    </location>
</feature>
<evidence type="ECO:0000256" key="23">
    <source>
        <dbReference type="PROSITE-ProRule" id="PRU00042"/>
    </source>
</evidence>
<feature type="domain" description="C2H2-type" evidence="27">
    <location>
        <begin position="603"/>
        <end position="630"/>
    </location>
</feature>
<dbReference type="FunFam" id="3.30.160.60:FF:000330">
    <property type="entry name" value="Zinc finger with KRAB and SCAN domains 1"/>
    <property type="match status" value="1"/>
</dbReference>
<dbReference type="GO" id="GO:0005819">
    <property type="term" value="C:spindle"/>
    <property type="evidence" value="ECO:0007669"/>
    <property type="project" value="UniProtKB-SubCell"/>
</dbReference>
<feature type="domain" description="C2H2-type" evidence="27">
    <location>
        <begin position="1092"/>
        <end position="1119"/>
    </location>
</feature>
<evidence type="ECO:0000259" key="28">
    <source>
        <dbReference type="PROSITE" id="PS50805"/>
    </source>
</evidence>
<evidence type="ECO:0000256" key="22">
    <source>
        <dbReference type="ARBA" id="ARBA00048679"/>
    </source>
</evidence>